<protein>
    <recommendedName>
        <fullName evidence="5">tRNA-queuosine alpha-mannosyltransferase</fullName>
        <ecNumber evidence="4">2.4.1.110</ecNumber>
    </recommendedName>
</protein>
<comment type="catalytic activity">
    <reaction evidence="6">
        <text>queuosine(34) in tRNA(Asp) + GDP-alpha-D-mannose = O-4''-alpha-D-mannosylqueuosine(34) in tRNA(Asp) + GDP + H(+)</text>
        <dbReference type="Rhea" id="RHEA:12885"/>
        <dbReference type="Rhea" id="RHEA-COMP:18572"/>
        <dbReference type="Rhea" id="RHEA-COMP:18581"/>
        <dbReference type="ChEBI" id="CHEBI:15378"/>
        <dbReference type="ChEBI" id="CHEBI:57527"/>
        <dbReference type="ChEBI" id="CHEBI:58189"/>
        <dbReference type="ChEBI" id="CHEBI:194431"/>
        <dbReference type="ChEBI" id="CHEBI:194442"/>
        <dbReference type="EC" id="2.4.1.110"/>
    </reaction>
    <physiologicalReaction direction="left-to-right" evidence="6">
        <dbReference type="Rhea" id="RHEA:12886"/>
    </physiologicalReaction>
</comment>
<feature type="domain" description="tRNA-queuosine alpha-mannosyltransferase N-terminal" evidence="9">
    <location>
        <begin position="10"/>
        <end position="183"/>
    </location>
</feature>
<keyword evidence="11" id="KW-1185">Reference proteome</keyword>
<evidence type="ECO:0000313" key="11">
    <source>
        <dbReference type="Proteomes" id="UP000594262"/>
    </source>
</evidence>
<dbReference type="InterPro" id="IPR051862">
    <property type="entry name" value="GT-like_domain_containing_1"/>
</dbReference>
<keyword evidence="3" id="KW-0808">Transferase</keyword>
<feature type="region of interest" description="Disordered" evidence="7">
    <location>
        <begin position="202"/>
        <end position="238"/>
    </location>
</feature>
<evidence type="ECO:0000256" key="3">
    <source>
        <dbReference type="ARBA" id="ARBA00022679"/>
    </source>
</evidence>
<dbReference type="InterPro" id="IPR001296">
    <property type="entry name" value="Glyco_trans_1"/>
</dbReference>
<evidence type="ECO:0000259" key="9">
    <source>
        <dbReference type="Pfam" id="PF12038"/>
    </source>
</evidence>
<dbReference type="CDD" id="cd01635">
    <property type="entry name" value="Glycosyltransferase_GTB-type"/>
    <property type="match status" value="1"/>
</dbReference>
<evidence type="ECO:0000256" key="5">
    <source>
        <dbReference type="ARBA" id="ARBA00044539"/>
    </source>
</evidence>
<dbReference type="RefSeq" id="XP_066930413.1">
    <property type="nucleotide sequence ID" value="XM_067074312.1"/>
</dbReference>
<evidence type="ECO:0000259" key="8">
    <source>
        <dbReference type="Pfam" id="PF00534"/>
    </source>
</evidence>
<dbReference type="PANTHER" id="PTHR13615">
    <property type="entry name" value="GLYCOSYLTRANSFERASE-LIKE 1"/>
    <property type="match status" value="1"/>
</dbReference>
<dbReference type="GeneID" id="136817963"/>
<dbReference type="EC" id="2.4.1.110" evidence="4"/>
<organism evidence="10 11">
    <name type="scientific">Clytia hemisphaerica</name>
    <dbReference type="NCBI Taxonomy" id="252671"/>
    <lineage>
        <taxon>Eukaryota</taxon>
        <taxon>Metazoa</taxon>
        <taxon>Cnidaria</taxon>
        <taxon>Hydrozoa</taxon>
        <taxon>Hydroidolina</taxon>
        <taxon>Leptothecata</taxon>
        <taxon>Obeliida</taxon>
        <taxon>Clytiidae</taxon>
        <taxon>Clytia</taxon>
    </lineage>
</organism>
<dbReference type="Pfam" id="PF00534">
    <property type="entry name" value="Glycos_transf_1"/>
    <property type="match status" value="1"/>
</dbReference>
<comment type="similarity">
    <text evidence="1">Belongs to the glycosyltransferase group 1 family. Glycosyltransferase 4 subfamily.</text>
</comment>
<evidence type="ECO:0000256" key="4">
    <source>
        <dbReference type="ARBA" id="ARBA00044517"/>
    </source>
</evidence>
<reference evidence="10" key="1">
    <citation type="submission" date="2021-01" db="UniProtKB">
        <authorList>
            <consortium name="EnsemblMetazoa"/>
        </authorList>
    </citation>
    <scope>IDENTIFICATION</scope>
</reference>
<dbReference type="GO" id="GO:0016438">
    <property type="term" value="F:tRNA-queuosine(34) beta-mannosyltransferase activity"/>
    <property type="evidence" value="ECO:0007669"/>
    <property type="project" value="UniProtKB-EC"/>
</dbReference>
<accession>A0A7M5TW90</accession>
<dbReference type="SUPFAM" id="SSF53756">
    <property type="entry name" value="UDP-Glycosyltransferase/glycogen phosphorylase"/>
    <property type="match status" value="1"/>
</dbReference>
<dbReference type="AlphaFoldDB" id="A0A7M5TW90"/>
<feature type="domain" description="Glycosyl transferase family 1" evidence="8">
    <location>
        <begin position="243"/>
        <end position="362"/>
    </location>
</feature>
<dbReference type="Pfam" id="PF12038">
    <property type="entry name" value="QTMAN_N"/>
    <property type="match status" value="1"/>
</dbReference>
<name>A0A7M5TW90_9CNID</name>
<evidence type="ECO:0000256" key="1">
    <source>
        <dbReference type="ARBA" id="ARBA00009481"/>
    </source>
</evidence>
<evidence type="ECO:0000256" key="6">
    <source>
        <dbReference type="ARBA" id="ARBA00048439"/>
    </source>
</evidence>
<evidence type="ECO:0000256" key="7">
    <source>
        <dbReference type="SAM" id="MobiDB-lite"/>
    </source>
</evidence>
<evidence type="ECO:0000256" key="2">
    <source>
        <dbReference type="ARBA" id="ARBA00022676"/>
    </source>
</evidence>
<feature type="compositionally biased region" description="Polar residues" evidence="7">
    <location>
        <begin position="209"/>
        <end position="231"/>
    </location>
</feature>
<keyword evidence="2" id="KW-0328">Glycosyltransferase</keyword>
<dbReference type="Gene3D" id="3.40.50.2000">
    <property type="entry name" value="Glycogen Phosphorylase B"/>
    <property type="match status" value="1"/>
</dbReference>
<dbReference type="PANTHER" id="PTHR13615:SF3">
    <property type="entry name" value="GLYCOSYLTRANSFERASE-LIKE DOMAIN-CONTAINING PROTEIN 1"/>
    <property type="match status" value="1"/>
</dbReference>
<dbReference type="Proteomes" id="UP000594262">
    <property type="component" value="Unplaced"/>
</dbReference>
<evidence type="ECO:0000313" key="10">
    <source>
        <dbReference type="EnsemblMetazoa" id="CLYHEMP002742.2"/>
    </source>
</evidence>
<dbReference type="InterPro" id="IPR022701">
    <property type="entry name" value="QTMAN_N"/>
</dbReference>
<proteinExistence type="inferred from homology"/>
<sequence length="414" mass="48349">MEMQKQSKAILLLEAFYGGSHKQLIDYLREMLIRKGHACDCITMSDKKWHWRMRTSSMFFAQELNHKMEEGKNLSYDTVFTSAVVNLAELVGLCPVIRNARKVLYFHENQLIYPVRKQQDRDFQYGYNQVVSCLIADVVLFNSEFNKQSFLNNIKPYMKTMPDYRPSNQVRDKIASKCHVLYYIFRSPVLGSESPTPAKLRILDEETTSNRPTSASDNSNIIESQINSQDRTVNEESEDSEALDPLHIVWPHRWEHDKNPEDFFKVMFQLHDEGVPFKLSVIGQTYQDVPEIFETAKRKLDSVIINWGYQSRSDYIIIIKNADVAVSTANHEFFGVSMLECVSSGCYPLVPNRLVYPEFFTECYRYNTTTQLHKKLRNLCKSISYTRNHQVKVDLTRFDEGVLEKEYLKYILPT</sequence>
<dbReference type="EnsemblMetazoa" id="CLYHEMT002742.2">
    <property type="protein sequence ID" value="CLYHEMP002742.2"/>
    <property type="gene ID" value="CLYHEMG002742"/>
</dbReference>